<feature type="domain" description="SusD-like N-terminal" evidence="8">
    <location>
        <begin position="24"/>
        <end position="228"/>
    </location>
</feature>
<dbReference type="AlphaFoldDB" id="A0A7X0MJ19"/>
<evidence type="ECO:0000256" key="6">
    <source>
        <dbReference type="PROSITE-ProRule" id="PRU00339"/>
    </source>
</evidence>
<evidence type="ECO:0000256" key="4">
    <source>
        <dbReference type="ARBA" id="ARBA00023136"/>
    </source>
</evidence>
<dbReference type="EMBL" id="JACHCC010000003">
    <property type="protein sequence ID" value="MBB6499145.1"/>
    <property type="molecule type" value="Genomic_DNA"/>
</dbReference>
<dbReference type="PROSITE" id="PS51257">
    <property type="entry name" value="PROKAR_LIPOPROTEIN"/>
    <property type="match status" value="1"/>
</dbReference>
<accession>A0A7X0MJ19</accession>
<evidence type="ECO:0000259" key="7">
    <source>
        <dbReference type="Pfam" id="PF07980"/>
    </source>
</evidence>
<dbReference type="RefSeq" id="WP_184623888.1">
    <property type="nucleotide sequence ID" value="NZ_JACHCC010000003.1"/>
</dbReference>
<feature type="repeat" description="TPR" evidence="6">
    <location>
        <begin position="217"/>
        <end position="250"/>
    </location>
</feature>
<name>A0A7X0MJ19_9SPHI</name>
<keyword evidence="6" id="KW-0802">TPR repeat</keyword>
<dbReference type="InterPro" id="IPR012944">
    <property type="entry name" value="SusD_RagB_dom"/>
</dbReference>
<evidence type="ECO:0000259" key="8">
    <source>
        <dbReference type="Pfam" id="PF14322"/>
    </source>
</evidence>
<keyword evidence="4" id="KW-0472">Membrane</keyword>
<dbReference type="GO" id="GO:0009279">
    <property type="term" value="C:cell outer membrane"/>
    <property type="evidence" value="ECO:0007669"/>
    <property type="project" value="UniProtKB-SubCell"/>
</dbReference>
<dbReference type="Pfam" id="PF14322">
    <property type="entry name" value="SusD-like_3"/>
    <property type="match status" value="1"/>
</dbReference>
<dbReference type="Pfam" id="PF07980">
    <property type="entry name" value="SusD_RagB"/>
    <property type="match status" value="1"/>
</dbReference>
<dbReference type="SUPFAM" id="SSF48452">
    <property type="entry name" value="TPR-like"/>
    <property type="match status" value="1"/>
</dbReference>
<evidence type="ECO:0000256" key="5">
    <source>
        <dbReference type="ARBA" id="ARBA00023237"/>
    </source>
</evidence>
<dbReference type="Gene3D" id="1.25.40.390">
    <property type="match status" value="1"/>
</dbReference>
<evidence type="ECO:0000256" key="3">
    <source>
        <dbReference type="ARBA" id="ARBA00022729"/>
    </source>
</evidence>
<comment type="similarity">
    <text evidence="2">Belongs to the SusD family.</text>
</comment>
<evidence type="ECO:0000313" key="9">
    <source>
        <dbReference type="EMBL" id="MBB6499145.1"/>
    </source>
</evidence>
<dbReference type="Proteomes" id="UP000521017">
    <property type="component" value="Unassembled WGS sequence"/>
</dbReference>
<keyword evidence="5" id="KW-0998">Cell outer membrane</keyword>
<dbReference type="PROSITE" id="PS50005">
    <property type="entry name" value="TPR"/>
    <property type="match status" value="1"/>
</dbReference>
<sequence length="456" mass="51766">MKNRLYITVALLTGCLISFWGCKKFLDEKTDKKLAVPTTLGDFQALMDNTTKINYSGPVAAELSADSYEVSEAIWAGLTAEEERRIYTWEKDHLFAEGFNSWKSLYDAVYYCNTVLSGMDKVSRNEANAVQWDNIKGQALFCRGNNYLDAAIVWCLAYDQGTAGSDLGLPLRFSTDFNAVSVRSNLQQTYESVIRDLKAAVNLLPVTPLNKFRPSRAAAYGLLARTYLSMRDYENANKYAELCLSLHPDVLDFNTLVPTARSPLTLANNTEVIYVRSTGYTEIMDVSNASISQEIYDSFNAADWRKKIFFKMRPDNTYWFSGDYVENLNTFTGLATDEMILIKAEFLARNGRIAESMSALNGLIAKRWNKKEVYVPYTAGESSEALKIVLLERKKELMFRGLRWMDIKRLNKEGANITLTRKLNNKVYQLLPNDLRYALPIPEDVIALSGMVQNRR</sequence>
<comment type="caution">
    <text evidence="9">The sequence shown here is derived from an EMBL/GenBank/DDBJ whole genome shotgun (WGS) entry which is preliminary data.</text>
</comment>
<evidence type="ECO:0000256" key="2">
    <source>
        <dbReference type="ARBA" id="ARBA00006275"/>
    </source>
</evidence>
<dbReference type="InterPro" id="IPR011990">
    <property type="entry name" value="TPR-like_helical_dom_sf"/>
</dbReference>
<keyword evidence="3" id="KW-0732">Signal</keyword>
<protein>
    <submittedName>
        <fullName evidence="9">Tetratricopeptide (TPR) repeat protein</fullName>
    </submittedName>
</protein>
<dbReference type="InterPro" id="IPR033985">
    <property type="entry name" value="SusD-like_N"/>
</dbReference>
<feature type="domain" description="RagB/SusD" evidence="7">
    <location>
        <begin position="338"/>
        <end position="447"/>
    </location>
</feature>
<dbReference type="InterPro" id="IPR019734">
    <property type="entry name" value="TPR_rpt"/>
</dbReference>
<organism evidence="9 10">
    <name type="scientific">Pedobacter cryoconitis</name>
    <dbReference type="NCBI Taxonomy" id="188932"/>
    <lineage>
        <taxon>Bacteria</taxon>
        <taxon>Pseudomonadati</taxon>
        <taxon>Bacteroidota</taxon>
        <taxon>Sphingobacteriia</taxon>
        <taxon>Sphingobacteriales</taxon>
        <taxon>Sphingobacteriaceae</taxon>
        <taxon>Pedobacter</taxon>
    </lineage>
</organism>
<reference evidence="9 10" key="1">
    <citation type="submission" date="2020-08" db="EMBL/GenBank/DDBJ databases">
        <title>Genomic Encyclopedia of Type Strains, Phase IV (KMG-V): Genome sequencing to study the core and pangenomes of soil and plant-associated prokaryotes.</title>
        <authorList>
            <person name="Whitman W."/>
        </authorList>
    </citation>
    <scope>NUCLEOTIDE SEQUENCE [LARGE SCALE GENOMIC DNA]</scope>
    <source>
        <strain evidence="9 10">M2T3</strain>
    </source>
</reference>
<comment type="subcellular location">
    <subcellularLocation>
        <location evidence="1">Cell outer membrane</location>
    </subcellularLocation>
</comment>
<proteinExistence type="inferred from homology"/>
<gene>
    <name evidence="9" type="ORF">HDF25_001286</name>
</gene>
<evidence type="ECO:0000313" key="10">
    <source>
        <dbReference type="Proteomes" id="UP000521017"/>
    </source>
</evidence>
<evidence type="ECO:0000256" key="1">
    <source>
        <dbReference type="ARBA" id="ARBA00004442"/>
    </source>
</evidence>